<protein>
    <submittedName>
        <fullName evidence="1">Uncharacterized protein</fullName>
    </submittedName>
</protein>
<proteinExistence type="predicted"/>
<sequence>MHDSLLNTF</sequence>
<evidence type="ECO:0000313" key="1">
    <source>
        <dbReference type="EMBL" id="SCC69665.1"/>
    </source>
</evidence>
<comment type="caution">
    <text evidence="1">The sequence shown here is derived from an EMBL/GenBank/DDBJ whole genome shotgun (WGS) entry which is preliminary data.</text>
</comment>
<organism evidence="1 2">
    <name type="scientific">Bacillus wiedmannii</name>
    <dbReference type="NCBI Taxonomy" id="1890302"/>
    <lineage>
        <taxon>Bacteria</taxon>
        <taxon>Bacillati</taxon>
        <taxon>Bacillota</taxon>
        <taxon>Bacilli</taxon>
        <taxon>Bacillales</taxon>
        <taxon>Bacillaceae</taxon>
        <taxon>Bacillus</taxon>
        <taxon>Bacillus cereus group</taxon>
    </lineage>
</organism>
<dbReference type="Proteomes" id="UP000195728">
    <property type="component" value="Unassembled WGS sequence"/>
</dbReference>
<reference evidence="1 2" key="1">
    <citation type="submission" date="2016-08" db="EMBL/GenBank/DDBJ databases">
        <authorList>
            <person name="Loux V."/>
            <person name="Rue O."/>
        </authorList>
    </citation>
    <scope>NUCLEOTIDE SEQUENCE [LARGE SCALE GENOMIC DNA]</scope>
    <source>
        <strain evidence="1 2">WSBC_10311</strain>
    </source>
</reference>
<dbReference type="EMBL" id="FMBG01000032">
    <property type="protein sequence ID" value="SCC69665.1"/>
    <property type="molecule type" value="Genomic_DNA"/>
</dbReference>
<accession>A0AB37Z294</accession>
<gene>
    <name evidence="1" type="ORF">BC10311_06370</name>
</gene>
<name>A0AB37Z294_9BACI</name>
<evidence type="ECO:0000313" key="2">
    <source>
        <dbReference type="Proteomes" id="UP000195728"/>
    </source>
</evidence>